<comment type="caution">
    <text evidence="5">The sequence shown here is derived from an EMBL/GenBank/DDBJ whole genome shotgun (WGS) entry which is preliminary data.</text>
</comment>
<evidence type="ECO:0000313" key="5">
    <source>
        <dbReference type="EMBL" id="SHG63393.1"/>
    </source>
</evidence>
<dbReference type="GO" id="GO:0003676">
    <property type="term" value="F:nucleic acid binding"/>
    <property type="evidence" value="ECO:0007669"/>
    <property type="project" value="InterPro"/>
</dbReference>
<keyword evidence="2" id="KW-0378">Hydrolase</keyword>
<feature type="domain" description="HIRAN" evidence="3">
    <location>
        <begin position="6"/>
        <end position="57"/>
    </location>
</feature>
<keyword evidence="1" id="KW-0479">Metal-binding</keyword>
<reference evidence="5" key="2">
    <citation type="submission" date="2016-11" db="EMBL/GenBank/DDBJ databases">
        <authorList>
            <person name="Varghese N."/>
            <person name="Submissions S."/>
        </authorList>
    </citation>
    <scope>NUCLEOTIDE SEQUENCE</scope>
    <source>
        <strain evidence="5">DSM 4029</strain>
    </source>
</reference>
<gene>
    <name evidence="4" type="ORF">GT747_00910</name>
    <name evidence="5" type="ORF">SAMN05444424_2875</name>
</gene>
<reference evidence="4 7" key="3">
    <citation type="journal article" date="2019" name="Nat. Med.">
        <title>A library of human gut bacterial isolates paired with longitudinal multiomics data enables mechanistic microbiome research.</title>
        <authorList>
            <person name="Poyet M."/>
            <person name="Groussin M."/>
            <person name="Gibbons S.M."/>
            <person name="Avila-Pacheco J."/>
            <person name="Jiang X."/>
            <person name="Kearney S.M."/>
            <person name="Perrotta A.R."/>
            <person name="Berdy B."/>
            <person name="Zhao S."/>
            <person name="Lieberman T.D."/>
            <person name="Swanson P.K."/>
            <person name="Smith M."/>
            <person name="Roesemann S."/>
            <person name="Alexander J.E."/>
            <person name="Rich S.A."/>
            <person name="Livny J."/>
            <person name="Vlamakis H."/>
            <person name="Clish C."/>
            <person name="Bullock K."/>
            <person name="Deik A."/>
            <person name="Scott J."/>
            <person name="Pierce K.A."/>
            <person name="Xavier R.J."/>
            <person name="Alm E.J."/>
        </authorList>
    </citation>
    <scope>NUCLEOTIDE SEQUENCE [LARGE SCALE GENOMIC DNA]</scope>
    <source>
        <strain evidence="4 7">BIOML-A2</strain>
    </source>
</reference>
<dbReference type="EMBL" id="FQVY01000006">
    <property type="protein sequence ID" value="SHG63393.1"/>
    <property type="molecule type" value="Genomic_DNA"/>
</dbReference>
<evidence type="ECO:0000313" key="4">
    <source>
        <dbReference type="EMBL" id="MZL68335.1"/>
    </source>
</evidence>
<accession>A0AAQ1MFP6</accession>
<dbReference type="Gene3D" id="3.30.70.2330">
    <property type="match status" value="1"/>
</dbReference>
<name>A0AAQ1MFP6_9FIRM</name>
<evidence type="ECO:0000256" key="1">
    <source>
        <dbReference type="ARBA" id="ARBA00022723"/>
    </source>
</evidence>
<protein>
    <recommendedName>
        <fullName evidence="3">HIRAN domain-containing protein</fullName>
    </recommendedName>
</protein>
<evidence type="ECO:0000259" key="3">
    <source>
        <dbReference type="Pfam" id="PF08797"/>
    </source>
</evidence>
<keyword evidence="7" id="KW-1185">Reference proteome</keyword>
<evidence type="ECO:0000313" key="6">
    <source>
        <dbReference type="Proteomes" id="UP000184089"/>
    </source>
</evidence>
<dbReference type="Proteomes" id="UP000184089">
    <property type="component" value="Unassembled WGS sequence"/>
</dbReference>
<sequence>MKKKRFVTVVGGKHYLGTEVFSPGQTLVCKKEPQNSHDAEAVWVGVSPSCQAGYLANSPYTVAKGTMSAGRLYDQVPDVFRVRVLFVAGSQVICRVCPEQ</sequence>
<dbReference type="RefSeq" id="WP_021661374.1">
    <property type="nucleotide sequence ID" value="NZ_FQVY01000006.1"/>
</dbReference>
<dbReference type="Pfam" id="PF08797">
    <property type="entry name" value="HIRAN"/>
    <property type="match status" value="1"/>
</dbReference>
<evidence type="ECO:0000313" key="7">
    <source>
        <dbReference type="Proteomes" id="UP000474718"/>
    </source>
</evidence>
<dbReference type="Proteomes" id="UP000474718">
    <property type="component" value="Unassembled WGS sequence"/>
</dbReference>
<evidence type="ECO:0000256" key="2">
    <source>
        <dbReference type="ARBA" id="ARBA00022801"/>
    </source>
</evidence>
<proteinExistence type="predicted"/>
<dbReference type="EMBL" id="WWVX01000001">
    <property type="protein sequence ID" value="MZL68335.1"/>
    <property type="molecule type" value="Genomic_DNA"/>
</dbReference>
<dbReference type="GO" id="GO:0016818">
    <property type="term" value="F:hydrolase activity, acting on acid anhydrides, in phosphorus-containing anhydrides"/>
    <property type="evidence" value="ECO:0007669"/>
    <property type="project" value="InterPro"/>
</dbReference>
<dbReference type="AlphaFoldDB" id="A0AAQ1MFP6"/>
<organism evidence="5 6">
    <name type="scientific">Bittarella massiliensis</name>
    <name type="common">ex Durand et al. 2017</name>
    <dbReference type="NCBI Taxonomy" id="1720313"/>
    <lineage>
        <taxon>Bacteria</taxon>
        <taxon>Bacillati</taxon>
        <taxon>Bacillota</taxon>
        <taxon>Clostridia</taxon>
        <taxon>Eubacteriales</taxon>
        <taxon>Oscillospiraceae</taxon>
        <taxon>Bittarella (ex Durand et al. 2017)</taxon>
    </lineage>
</organism>
<reference evidence="6" key="1">
    <citation type="submission" date="2016-11" db="EMBL/GenBank/DDBJ databases">
        <authorList>
            <person name="Jaros S."/>
            <person name="Januszkiewicz K."/>
            <person name="Wedrychowicz H."/>
        </authorList>
    </citation>
    <scope>NUCLEOTIDE SEQUENCE [LARGE SCALE GENOMIC DNA]</scope>
    <source>
        <strain evidence="6">DSM 4029</strain>
    </source>
</reference>
<dbReference type="GO" id="GO:0008270">
    <property type="term" value="F:zinc ion binding"/>
    <property type="evidence" value="ECO:0007669"/>
    <property type="project" value="InterPro"/>
</dbReference>
<dbReference type="InterPro" id="IPR014905">
    <property type="entry name" value="HIRAN"/>
</dbReference>